<gene>
    <name evidence="3" type="ORF">ER308_16665</name>
</gene>
<dbReference type="AlphaFoldDB" id="A0A411YII6"/>
<dbReference type="EMBL" id="CP036402">
    <property type="protein sequence ID" value="QBI21043.1"/>
    <property type="molecule type" value="Genomic_DNA"/>
</dbReference>
<evidence type="ECO:0000259" key="2">
    <source>
        <dbReference type="PROSITE" id="PS51903"/>
    </source>
</evidence>
<organism evidence="3 4">
    <name type="scientific">Egibacter rhizosphaerae</name>
    <dbReference type="NCBI Taxonomy" id="1670831"/>
    <lineage>
        <taxon>Bacteria</taxon>
        <taxon>Bacillati</taxon>
        <taxon>Actinomycetota</taxon>
        <taxon>Nitriliruptoria</taxon>
        <taxon>Egibacterales</taxon>
        <taxon>Egibacteraceae</taxon>
        <taxon>Egibacter</taxon>
    </lineage>
</organism>
<evidence type="ECO:0000313" key="3">
    <source>
        <dbReference type="EMBL" id="QBI21043.1"/>
    </source>
</evidence>
<dbReference type="Proteomes" id="UP000291469">
    <property type="component" value="Chromosome"/>
</dbReference>
<evidence type="ECO:0000313" key="4">
    <source>
        <dbReference type="Proteomes" id="UP000291469"/>
    </source>
</evidence>
<dbReference type="InterPro" id="IPR036628">
    <property type="entry name" value="Clp_N_dom_sf"/>
</dbReference>
<dbReference type="OrthoDB" id="3213589at2"/>
<dbReference type="PROSITE" id="PS51903">
    <property type="entry name" value="CLP_R"/>
    <property type="match status" value="1"/>
</dbReference>
<dbReference type="Gene3D" id="1.10.1780.10">
    <property type="entry name" value="Clp, N-terminal domain"/>
    <property type="match status" value="1"/>
</dbReference>
<dbReference type="SUPFAM" id="SSF81923">
    <property type="entry name" value="Double Clp-N motif"/>
    <property type="match status" value="1"/>
</dbReference>
<keyword evidence="1" id="KW-0677">Repeat</keyword>
<dbReference type="InterPro" id="IPR004176">
    <property type="entry name" value="Clp_R_N"/>
</dbReference>
<evidence type="ECO:0000256" key="1">
    <source>
        <dbReference type="PROSITE-ProRule" id="PRU01251"/>
    </source>
</evidence>
<dbReference type="KEGG" id="erz:ER308_16665"/>
<name>A0A411YII6_9ACTN</name>
<accession>A0A411YII6</accession>
<keyword evidence="4" id="KW-1185">Reference proteome</keyword>
<reference evidence="3 4" key="1">
    <citation type="submission" date="2019-01" db="EMBL/GenBank/DDBJ databases">
        <title>Egibacter rhizosphaerae EGI 80759T.</title>
        <authorList>
            <person name="Chen D.-D."/>
            <person name="Tian Y."/>
            <person name="Jiao J.-Y."/>
            <person name="Zhang X.-T."/>
            <person name="Zhang Y.-G."/>
            <person name="Zhang Y."/>
            <person name="Xiao M."/>
            <person name="Shu W.-S."/>
            <person name="Li W.-J."/>
        </authorList>
    </citation>
    <scope>NUCLEOTIDE SEQUENCE [LARGE SCALE GENOMIC DNA]</scope>
    <source>
        <strain evidence="3 4">EGI 80759</strain>
    </source>
</reference>
<dbReference type="RefSeq" id="WP_131156036.1">
    <property type="nucleotide sequence ID" value="NZ_CP036402.1"/>
</dbReference>
<protein>
    <recommendedName>
        <fullName evidence="2">Clp R domain-containing protein</fullName>
    </recommendedName>
</protein>
<sequence length="161" mass="17309">MFERFARETREAVRRAAEIAEGEHASVVQAEHLLTAIVDPAREPVGQSLVDAGITSEAIRSARDREFQSALSAVGVDTHRPLPSPTSRLRRGRTTRFAPSAKLALERTLGLASAEGARRISNRHLLTAIVSADTGRTPQLLEELGTTADEVLARAGFTSSA</sequence>
<proteinExistence type="predicted"/>
<dbReference type="Pfam" id="PF02861">
    <property type="entry name" value="Clp_N"/>
    <property type="match status" value="1"/>
</dbReference>
<feature type="domain" description="Clp R" evidence="2">
    <location>
        <begin position="2"/>
        <end position="161"/>
    </location>
</feature>